<reference evidence="8 9" key="1">
    <citation type="submission" date="2019-08" db="EMBL/GenBank/DDBJ databases">
        <title>In-depth cultivation of the pig gut microbiome towards novel bacterial diversity and tailored functional studies.</title>
        <authorList>
            <person name="Wylensek D."/>
            <person name="Hitch T.C.A."/>
            <person name="Clavel T."/>
        </authorList>
    </citation>
    <scope>NUCLEOTIDE SEQUENCE [LARGE SCALE GENOMIC DNA]</scope>
    <source>
        <strain evidence="8 9">CA-Schmier-601-WT-1</strain>
    </source>
</reference>
<feature type="domain" description="NlpC/P60" evidence="7">
    <location>
        <begin position="326"/>
        <end position="438"/>
    </location>
</feature>
<comment type="similarity">
    <text evidence="1">Belongs to the peptidase C40 family.</text>
</comment>
<dbReference type="InterPro" id="IPR051202">
    <property type="entry name" value="Peptidase_C40"/>
</dbReference>
<feature type="region of interest" description="Disordered" evidence="6">
    <location>
        <begin position="218"/>
        <end position="328"/>
    </location>
</feature>
<evidence type="ECO:0000256" key="2">
    <source>
        <dbReference type="ARBA" id="ARBA00022670"/>
    </source>
</evidence>
<dbReference type="Proteomes" id="UP000469325">
    <property type="component" value="Unassembled WGS sequence"/>
</dbReference>
<name>A0A6N7X956_9ACTN</name>
<feature type="coiled-coil region" evidence="5">
    <location>
        <begin position="44"/>
        <end position="113"/>
    </location>
</feature>
<dbReference type="PANTHER" id="PTHR47053">
    <property type="entry name" value="MUREIN DD-ENDOPEPTIDASE MEPH-RELATED"/>
    <property type="match status" value="1"/>
</dbReference>
<proteinExistence type="inferred from homology"/>
<evidence type="ECO:0000256" key="4">
    <source>
        <dbReference type="ARBA" id="ARBA00022807"/>
    </source>
</evidence>
<feature type="compositionally biased region" description="Low complexity" evidence="6">
    <location>
        <begin position="245"/>
        <end position="326"/>
    </location>
</feature>
<comment type="caution">
    <text evidence="8">The sequence shown here is derived from an EMBL/GenBank/DDBJ whole genome shotgun (WGS) entry which is preliminary data.</text>
</comment>
<evidence type="ECO:0000313" key="9">
    <source>
        <dbReference type="Proteomes" id="UP000469325"/>
    </source>
</evidence>
<dbReference type="Gene3D" id="3.90.1720.10">
    <property type="entry name" value="endopeptidase domain like (from Nostoc punctiforme)"/>
    <property type="match status" value="1"/>
</dbReference>
<evidence type="ECO:0000256" key="1">
    <source>
        <dbReference type="ARBA" id="ARBA00007074"/>
    </source>
</evidence>
<protein>
    <recommendedName>
        <fullName evidence="7">NlpC/P60 domain-containing protein</fullName>
    </recommendedName>
</protein>
<keyword evidence="5" id="KW-0175">Coiled coil</keyword>
<dbReference type="InterPro" id="IPR000064">
    <property type="entry name" value="NLP_P60_dom"/>
</dbReference>
<dbReference type="InterPro" id="IPR038765">
    <property type="entry name" value="Papain-like_cys_pep_sf"/>
</dbReference>
<sequence>MYGSRLRKDGLMKFSSHRESIARRAVCAGLAATLALGSVPTAALAVDQSDLDAASQKIETLSKEAESLQSSLSETTQKLEDTQYQIDEKQSQIDDDQQKVAQAQQELEQSLRNDYKSGGIDLTSVVLGSSNISDLVSRLYYATKVNESRSEKIESVKQMQEQLQAEQASLKEQQSQQQSAVDTLNSQLADYNDKISEAQSYYNSLSAEQQAQIQAQAQAAAEASQSDGSGDSSATAAVLQQVTQGSSSSTSSTGSAASSTSGSSTSGSTSSGDSSSGSSSSGSTGNSGSSSSGSSNSSSSNKGSSSSGSSSSSSSSSGNSSSSTTGGASGGGLSTAYSMIGVPYVWGGTSASGVDCSGLVCYSYGYKRGRTTYDMIASLKASGDWKTSMSDLKVGDLVFPSSGHVGIYIGNGQMIHAPYPGRTVCIASVYSFIGGGTY</sequence>
<evidence type="ECO:0000259" key="7">
    <source>
        <dbReference type="PROSITE" id="PS51935"/>
    </source>
</evidence>
<dbReference type="SUPFAM" id="SSF54001">
    <property type="entry name" value="Cysteine proteinases"/>
    <property type="match status" value="1"/>
</dbReference>
<dbReference type="SUPFAM" id="SSF58100">
    <property type="entry name" value="Bacterial hemolysins"/>
    <property type="match status" value="1"/>
</dbReference>
<dbReference type="Pfam" id="PF00877">
    <property type="entry name" value="NLPC_P60"/>
    <property type="match status" value="1"/>
</dbReference>
<dbReference type="GO" id="GO:0006508">
    <property type="term" value="P:proteolysis"/>
    <property type="evidence" value="ECO:0007669"/>
    <property type="project" value="UniProtKB-KW"/>
</dbReference>
<evidence type="ECO:0000256" key="3">
    <source>
        <dbReference type="ARBA" id="ARBA00022801"/>
    </source>
</evidence>
<gene>
    <name evidence="8" type="ORF">FYJ68_02950</name>
</gene>
<evidence type="ECO:0000256" key="6">
    <source>
        <dbReference type="SAM" id="MobiDB-lite"/>
    </source>
</evidence>
<organism evidence="8 9">
    <name type="scientific">Olsenella porci</name>
    <dbReference type="NCBI Taxonomy" id="2652279"/>
    <lineage>
        <taxon>Bacteria</taxon>
        <taxon>Bacillati</taxon>
        <taxon>Actinomycetota</taxon>
        <taxon>Coriobacteriia</taxon>
        <taxon>Coriobacteriales</taxon>
        <taxon>Atopobiaceae</taxon>
        <taxon>Olsenella</taxon>
    </lineage>
</organism>
<dbReference type="Gene3D" id="6.10.250.3150">
    <property type="match status" value="1"/>
</dbReference>
<dbReference type="PANTHER" id="PTHR47053:SF1">
    <property type="entry name" value="MUREIN DD-ENDOPEPTIDASE MEPH-RELATED"/>
    <property type="match status" value="1"/>
</dbReference>
<evidence type="ECO:0000313" key="8">
    <source>
        <dbReference type="EMBL" id="MST72070.1"/>
    </source>
</evidence>
<dbReference type="AlphaFoldDB" id="A0A6N7X956"/>
<keyword evidence="9" id="KW-1185">Reference proteome</keyword>
<feature type="compositionally biased region" description="Low complexity" evidence="6">
    <location>
        <begin position="218"/>
        <end position="237"/>
    </location>
</feature>
<accession>A0A6N7X956</accession>
<keyword evidence="4" id="KW-0788">Thiol protease</keyword>
<evidence type="ECO:0000256" key="5">
    <source>
        <dbReference type="SAM" id="Coils"/>
    </source>
</evidence>
<dbReference type="GO" id="GO:0008234">
    <property type="term" value="F:cysteine-type peptidase activity"/>
    <property type="evidence" value="ECO:0007669"/>
    <property type="project" value="UniProtKB-KW"/>
</dbReference>
<keyword evidence="3" id="KW-0378">Hydrolase</keyword>
<keyword evidence="2" id="KW-0645">Protease</keyword>
<feature type="coiled-coil region" evidence="5">
    <location>
        <begin position="146"/>
        <end position="208"/>
    </location>
</feature>
<dbReference type="PROSITE" id="PS51935">
    <property type="entry name" value="NLPC_P60"/>
    <property type="match status" value="1"/>
</dbReference>
<dbReference type="EMBL" id="VUNC01000002">
    <property type="protein sequence ID" value="MST72070.1"/>
    <property type="molecule type" value="Genomic_DNA"/>
</dbReference>